<dbReference type="PATRIC" id="fig|1195763.3.peg.1163"/>
<gene>
    <name evidence="1" type="ORF">ABT56_05500</name>
</gene>
<dbReference type="RefSeq" id="WP_047877860.1">
    <property type="nucleotide sequence ID" value="NZ_LDOT01000005.1"/>
</dbReference>
<sequence length="79" mass="9019">MTKKRFIAGAVCPACKQQDTLRWWQEHDIERVECVACGHHDLRAPQSVEQSGQLSAQTKQQVIGIFKPDDEKGDLTRNR</sequence>
<name>A0A0J1H703_9GAMM</name>
<evidence type="ECO:0000313" key="2">
    <source>
        <dbReference type="Proteomes" id="UP000036097"/>
    </source>
</evidence>
<dbReference type="Proteomes" id="UP000036097">
    <property type="component" value="Unassembled WGS sequence"/>
</dbReference>
<evidence type="ECO:0008006" key="3">
    <source>
        <dbReference type="Google" id="ProtNLM"/>
    </source>
</evidence>
<dbReference type="InterPro" id="IPR012658">
    <property type="entry name" value="YheV"/>
</dbReference>
<dbReference type="STRING" id="1195763.ABT56_05500"/>
<dbReference type="NCBIfam" id="TIGR02443">
    <property type="entry name" value="YheV family putative zinc ribbon protein"/>
    <property type="match status" value="1"/>
</dbReference>
<keyword evidence="2" id="KW-1185">Reference proteome</keyword>
<dbReference type="AlphaFoldDB" id="A0A0J1H703"/>
<dbReference type="Pfam" id="PF09526">
    <property type="entry name" value="DUF2387"/>
    <property type="match status" value="1"/>
</dbReference>
<evidence type="ECO:0000313" key="1">
    <source>
        <dbReference type="EMBL" id="KLV07520.1"/>
    </source>
</evidence>
<dbReference type="OrthoDB" id="5881059at2"/>
<protein>
    <recommendedName>
        <fullName evidence="3">Metal-binding protein</fullName>
    </recommendedName>
</protein>
<reference evidence="1 2" key="1">
    <citation type="submission" date="2015-05" db="EMBL/GenBank/DDBJ databases">
        <title>Photobacterium galathea sp. nov.</title>
        <authorList>
            <person name="Machado H."/>
            <person name="Gram L."/>
        </authorList>
    </citation>
    <scope>NUCLEOTIDE SEQUENCE [LARGE SCALE GENOMIC DNA]</scope>
    <source>
        <strain evidence="1 2">CGMCC 1.12159</strain>
    </source>
</reference>
<proteinExistence type="predicted"/>
<comment type="caution">
    <text evidence="1">The sequence shown here is derived from an EMBL/GenBank/DDBJ whole genome shotgun (WGS) entry which is preliminary data.</text>
</comment>
<accession>A0A0J1H703</accession>
<organism evidence="1 2">
    <name type="scientific">Photobacterium aquae</name>
    <dbReference type="NCBI Taxonomy" id="1195763"/>
    <lineage>
        <taxon>Bacteria</taxon>
        <taxon>Pseudomonadati</taxon>
        <taxon>Pseudomonadota</taxon>
        <taxon>Gammaproteobacteria</taxon>
        <taxon>Vibrionales</taxon>
        <taxon>Vibrionaceae</taxon>
        <taxon>Photobacterium</taxon>
    </lineage>
</organism>
<dbReference type="EMBL" id="LDOT01000005">
    <property type="protein sequence ID" value="KLV07520.1"/>
    <property type="molecule type" value="Genomic_DNA"/>
</dbReference>